<dbReference type="EMBL" id="JBHUDI010000001">
    <property type="protein sequence ID" value="MFD1562195.1"/>
    <property type="molecule type" value="Genomic_DNA"/>
</dbReference>
<dbReference type="GO" id="GO:0016491">
    <property type="term" value="F:oxidoreductase activity"/>
    <property type="evidence" value="ECO:0007669"/>
    <property type="project" value="UniProtKB-KW"/>
</dbReference>
<gene>
    <name evidence="3" type="ORF">ACFR99_01235</name>
</gene>
<evidence type="ECO:0000313" key="3">
    <source>
        <dbReference type="EMBL" id="MFD1562195.1"/>
    </source>
</evidence>
<dbReference type="AlphaFoldDB" id="A0ABD6BAY3"/>
<evidence type="ECO:0000256" key="2">
    <source>
        <dbReference type="SAM" id="MobiDB-lite"/>
    </source>
</evidence>
<dbReference type="InterPro" id="IPR002347">
    <property type="entry name" value="SDR_fam"/>
</dbReference>
<evidence type="ECO:0000313" key="4">
    <source>
        <dbReference type="Proteomes" id="UP001597076"/>
    </source>
</evidence>
<feature type="region of interest" description="Disordered" evidence="2">
    <location>
        <begin position="360"/>
        <end position="379"/>
    </location>
</feature>
<proteinExistence type="predicted"/>
<sequence>MYLEDIGFLTAENGIWTLDPEGKRYVTDHSTETLLEIMCRRNVGLRSLLYVLSVGPMTVEQIGRQQLETHHELGWNPENPDMALKRVNWLRIPCVPEISTVPALTRSCVVSSVLKDQIVVLTGGTSGIGRIAARELAEQGATVAVIGRDQTCGERLTAESTSVPGEIRFHRTDLATQAAVRALAADIRETYDRIDALVHNAGLSVPTRTETADGIELTLAVNHLAPYLLTHELLDMVTAAAPSRVVVTASDVHRRATLNFDDLQFTADYDPLQAYARSKLATIAFTFELADRLSETSQVTANCFHPGFIPSTNLFRDASVWTRVMVRMAALIPGIGTTQQDGAQRLLQLVTDPQFGERSGTYVTEDGITSPSTEASDPATRKRLWGVSAELVGIDADWP</sequence>
<dbReference type="Pfam" id="PF00106">
    <property type="entry name" value="adh_short"/>
    <property type="match status" value="1"/>
</dbReference>
<dbReference type="InterPro" id="IPR036291">
    <property type="entry name" value="NAD(P)-bd_dom_sf"/>
</dbReference>
<dbReference type="Proteomes" id="UP001597076">
    <property type="component" value="Unassembled WGS sequence"/>
</dbReference>
<evidence type="ECO:0000256" key="1">
    <source>
        <dbReference type="ARBA" id="ARBA00023002"/>
    </source>
</evidence>
<keyword evidence="4" id="KW-1185">Reference proteome</keyword>
<dbReference type="PRINTS" id="PR00081">
    <property type="entry name" value="GDHRDH"/>
</dbReference>
<comment type="caution">
    <text evidence="3">The sequence shown here is derived from an EMBL/GenBank/DDBJ whole genome shotgun (WGS) entry which is preliminary data.</text>
</comment>
<dbReference type="RefSeq" id="WP_390283542.1">
    <property type="nucleotide sequence ID" value="NZ_JBHUDI010000001.1"/>
</dbReference>
<name>A0ABD6BAY3_9EURY</name>
<dbReference type="Gene3D" id="3.40.50.720">
    <property type="entry name" value="NAD(P)-binding Rossmann-like Domain"/>
    <property type="match status" value="1"/>
</dbReference>
<organism evidence="3 4">
    <name type="scientific">Haloarchaeobius amylolyticus</name>
    <dbReference type="NCBI Taxonomy" id="1198296"/>
    <lineage>
        <taxon>Archaea</taxon>
        <taxon>Methanobacteriati</taxon>
        <taxon>Methanobacteriota</taxon>
        <taxon>Stenosarchaea group</taxon>
        <taxon>Halobacteria</taxon>
        <taxon>Halobacteriales</taxon>
        <taxon>Halorubellaceae</taxon>
        <taxon>Haloarchaeobius</taxon>
    </lineage>
</organism>
<dbReference type="PANTHER" id="PTHR43157:SF31">
    <property type="entry name" value="PHOSPHATIDYLINOSITOL-GLYCAN BIOSYNTHESIS CLASS F PROTEIN"/>
    <property type="match status" value="1"/>
</dbReference>
<dbReference type="SUPFAM" id="SSF51735">
    <property type="entry name" value="NAD(P)-binding Rossmann-fold domains"/>
    <property type="match status" value="1"/>
</dbReference>
<accession>A0ABD6BAY3</accession>
<protein>
    <submittedName>
        <fullName evidence="3">SDR family NAD(P)-dependent oxidoreductase</fullName>
    </submittedName>
</protein>
<reference evidence="3 4" key="1">
    <citation type="journal article" date="2019" name="Int. J. Syst. Evol. Microbiol.">
        <title>The Global Catalogue of Microorganisms (GCM) 10K type strain sequencing project: providing services to taxonomists for standard genome sequencing and annotation.</title>
        <authorList>
            <consortium name="The Broad Institute Genomics Platform"/>
            <consortium name="The Broad Institute Genome Sequencing Center for Infectious Disease"/>
            <person name="Wu L."/>
            <person name="Ma J."/>
        </authorList>
    </citation>
    <scope>NUCLEOTIDE SEQUENCE [LARGE SCALE GENOMIC DNA]</scope>
    <source>
        <strain evidence="3 4">CGMCC 1.12230</strain>
    </source>
</reference>
<keyword evidence="1" id="KW-0560">Oxidoreductase</keyword>
<dbReference type="PANTHER" id="PTHR43157">
    <property type="entry name" value="PHOSPHATIDYLINOSITOL-GLYCAN BIOSYNTHESIS CLASS F PROTEIN-RELATED"/>
    <property type="match status" value="1"/>
</dbReference>